<evidence type="ECO:0000313" key="4">
    <source>
        <dbReference type="EMBL" id="VDM31658.1"/>
    </source>
</evidence>
<feature type="compositionally biased region" description="Basic and acidic residues" evidence="2">
    <location>
        <begin position="1128"/>
        <end position="1141"/>
    </location>
</feature>
<feature type="compositionally biased region" description="Polar residues" evidence="2">
    <location>
        <begin position="262"/>
        <end position="276"/>
    </location>
</feature>
<proteinExistence type="predicted"/>
<feature type="region of interest" description="Disordered" evidence="2">
    <location>
        <begin position="1063"/>
        <end position="1141"/>
    </location>
</feature>
<reference evidence="6" key="1">
    <citation type="submission" date="2016-04" db="UniProtKB">
        <authorList>
            <consortium name="WormBaseParasite"/>
        </authorList>
    </citation>
    <scope>IDENTIFICATION</scope>
</reference>
<feature type="region of interest" description="Disordered" evidence="2">
    <location>
        <begin position="344"/>
        <end position="436"/>
    </location>
</feature>
<dbReference type="SMART" id="SM00908">
    <property type="entry name" value="Gal-bind_lectin"/>
    <property type="match status" value="1"/>
</dbReference>
<evidence type="ECO:0000256" key="2">
    <source>
        <dbReference type="SAM" id="MobiDB-lite"/>
    </source>
</evidence>
<feature type="region of interest" description="Disordered" evidence="2">
    <location>
        <begin position="627"/>
        <end position="648"/>
    </location>
</feature>
<feature type="region of interest" description="Disordered" evidence="2">
    <location>
        <begin position="1223"/>
        <end position="1259"/>
    </location>
</feature>
<feature type="compositionally biased region" description="Low complexity" evidence="2">
    <location>
        <begin position="527"/>
        <end position="566"/>
    </location>
</feature>
<dbReference type="EMBL" id="UYWX01020360">
    <property type="protein sequence ID" value="VDM31658.1"/>
    <property type="molecule type" value="Genomic_DNA"/>
</dbReference>
<dbReference type="Proteomes" id="UP000274429">
    <property type="component" value="Unassembled WGS sequence"/>
</dbReference>
<feature type="compositionally biased region" description="Basic residues" evidence="2">
    <location>
        <begin position="355"/>
        <end position="365"/>
    </location>
</feature>
<feature type="compositionally biased region" description="Low complexity" evidence="2">
    <location>
        <begin position="475"/>
        <end position="488"/>
    </location>
</feature>
<dbReference type="WBParaSite" id="TTAC_0000731301-mRNA-1">
    <property type="protein sequence ID" value="TTAC_0000731301-mRNA-1"/>
    <property type="gene ID" value="TTAC_0000731301"/>
</dbReference>
<dbReference type="GO" id="GO:0030246">
    <property type="term" value="F:carbohydrate binding"/>
    <property type="evidence" value="ECO:0007669"/>
    <property type="project" value="UniProtKB-KW"/>
</dbReference>
<feature type="compositionally biased region" description="Basic and acidic residues" evidence="2">
    <location>
        <begin position="919"/>
        <end position="939"/>
    </location>
</feature>
<feature type="compositionally biased region" description="Polar residues" evidence="2">
    <location>
        <begin position="1070"/>
        <end position="1084"/>
    </location>
</feature>
<feature type="compositionally biased region" description="Basic and acidic residues" evidence="2">
    <location>
        <begin position="397"/>
        <end position="415"/>
    </location>
</feature>
<keyword evidence="5" id="KW-1185">Reference proteome</keyword>
<accession>A0A158REH7</accession>
<dbReference type="PROSITE" id="PS51304">
    <property type="entry name" value="GALECTIN"/>
    <property type="match status" value="1"/>
</dbReference>
<dbReference type="SUPFAM" id="SSF49899">
    <property type="entry name" value="Concanavalin A-like lectins/glucanases"/>
    <property type="match status" value="1"/>
</dbReference>
<feature type="compositionally biased region" description="Basic and acidic residues" evidence="2">
    <location>
        <begin position="422"/>
        <end position="431"/>
    </location>
</feature>
<feature type="region of interest" description="Disordered" evidence="2">
    <location>
        <begin position="876"/>
        <end position="906"/>
    </location>
</feature>
<dbReference type="InterPro" id="IPR013320">
    <property type="entry name" value="ConA-like_dom_sf"/>
</dbReference>
<feature type="domain" description="Galectin" evidence="3">
    <location>
        <begin position="16"/>
        <end position="144"/>
    </location>
</feature>
<feature type="region of interest" description="Disordered" evidence="2">
    <location>
        <begin position="450"/>
        <end position="496"/>
    </location>
</feature>
<name>A0A158REH7_HYDTA</name>
<evidence type="ECO:0000259" key="3">
    <source>
        <dbReference type="PROSITE" id="PS51304"/>
    </source>
</evidence>
<feature type="region of interest" description="Disordered" evidence="2">
    <location>
        <begin position="171"/>
        <end position="214"/>
    </location>
</feature>
<evidence type="ECO:0000256" key="1">
    <source>
        <dbReference type="ARBA" id="ARBA00022734"/>
    </source>
</evidence>
<feature type="compositionally biased region" description="Basic residues" evidence="2">
    <location>
        <begin position="1087"/>
        <end position="1096"/>
    </location>
</feature>
<protein>
    <submittedName>
        <fullName evidence="6">Galectin domain-containing protein</fullName>
    </submittedName>
</protein>
<feature type="region of interest" description="Disordered" evidence="2">
    <location>
        <begin position="519"/>
        <end position="606"/>
    </location>
</feature>
<feature type="compositionally biased region" description="Polar residues" evidence="2">
    <location>
        <begin position="880"/>
        <end position="894"/>
    </location>
</feature>
<reference evidence="4 5" key="2">
    <citation type="submission" date="2018-11" db="EMBL/GenBank/DDBJ databases">
        <authorList>
            <consortium name="Pathogen Informatics"/>
        </authorList>
    </citation>
    <scope>NUCLEOTIDE SEQUENCE [LARGE SCALE GENOMIC DNA]</scope>
</reference>
<evidence type="ECO:0000313" key="6">
    <source>
        <dbReference type="WBParaSite" id="TTAC_0000731301-mRNA-1"/>
    </source>
</evidence>
<feature type="compositionally biased region" description="Basic and acidic residues" evidence="2">
    <location>
        <begin position="278"/>
        <end position="287"/>
    </location>
</feature>
<dbReference type="OrthoDB" id="6251307at2759"/>
<gene>
    <name evidence="4" type="ORF">TTAC_LOCUS7298</name>
</gene>
<feature type="compositionally biased region" description="Polar residues" evidence="2">
    <location>
        <begin position="295"/>
        <end position="306"/>
    </location>
</feature>
<dbReference type="Gene3D" id="2.60.120.200">
    <property type="match status" value="1"/>
</dbReference>
<feature type="region of interest" description="Disordered" evidence="2">
    <location>
        <begin position="254"/>
        <end position="306"/>
    </location>
</feature>
<sequence>MEEYHSEEGASGDPCFYYEIPGGLLDKDVIEITGYFYGEKIVIEVLADKYVQDGENTALPLQFTLTNQGKWTAMTFSQTVSRQIQSGTAVPKENFQIRIIALDSAFEIHLNGNRLCIQKHLVPLPLVTHISIDGEAEFTGVEFKDLCSENDASIRSNTSPLEQNQYVMSPEATPGFTRLSENRRSSNRKPKSPVLVPTRGSFRNQAPTGINLDDGRLSLNNEIDQHPAIKNTVAAEPVRASVDPSFDVFMSNAATPGKRSSLPLSSKRPTGQSSGVGDSKHRSLREKLHFKKGSKTSIPSAVQEENQYATGSLEDVWVEEGGRELSADGTGAFVVTGAASVPNLATHSEKEKRRFSLHHGSRKSRSVSSPPADANMKGEGKDKKKHHLGGIHISKGSRKDSKGEKEGKSEKESKKKLAFGKKHPESHKISDKSGASVGAVLVTEKNATVDYANPEPSPEKAKASLAEIAARKPKTSTPISSHTPSHGSFMGPHAKGSYNLEEAQKSYDVKRGTYHKMHSDAGLAMAGRSISHSSGSRSPGFGHDSGSRSRSASLTSTTSGASLDAGVGMGIAGEESRKKKSKSSKIKGDTPSIAAHLMDSSAKSRTSIENLTHTDPNLDIPLHLASLGGGTMDTSKEEHKRKEKEGKLKGDSAEIADNILGGKRGMSSDYITYIDTHTAVPLKLTQKDLLSTNGKSFGPIIGSRGSYNLETAPDSIAGTYQVRHDADWGNEDLIVQSSIGGVQHSRPPEKDAAVHEPPIMVGTVSAKEKKNLLKGESSEIASNLVDEAHDRVLGNSSVSGIPLCGESGVNVPWKLDATNRNAQPVPYSSVAIGRGHSMSSTSMNSLNAPNRSARASVGADFPVVVAQEDNVVRSAAPVSTDRNLYNSKSSTLPASNGAGFGTSGANVSATLPTTAVVVMRDKDKDKKDKKSHEGDEKARKRDRFSGFFKKIFRKKKRGSASQSDLEETGISEGVGTDYEMTEQRSSSQLSLDTDEYGDTNASITAKPSETCRYASQLHGGIPSLMTSSSTETMCGGQMLTYPLHLTADNVHVGVGRVGASLVSSGPPIPTQRTDSPDSWSSVSLGGSRRHYHHSSRHRAESVSSWSSISPGGTHRHRRRSTTFVSTETKIKQDPLRSSTRDHQISTITVEQQVPAHTAASLHDRDQSYDSYFNITKQESGAVHAAKPRPDSAMSSNSSVPSLYGRVVIVGQSSDFSTRIQSYRKTMEMPKKQKRPKGYGNGSSDSSISSIDSDKLPPSVIKSRNGEYAIFDDAGETVFEKRPRKIEDTYANSMLRLFRYFIMLVRGSM</sequence>
<organism evidence="6">
    <name type="scientific">Hydatigena taeniaeformis</name>
    <name type="common">Feline tapeworm</name>
    <name type="synonym">Taenia taeniaeformis</name>
    <dbReference type="NCBI Taxonomy" id="6205"/>
    <lineage>
        <taxon>Eukaryota</taxon>
        <taxon>Metazoa</taxon>
        <taxon>Spiralia</taxon>
        <taxon>Lophotrochozoa</taxon>
        <taxon>Platyhelminthes</taxon>
        <taxon>Cestoda</taxon>
        <taxon>Eucestoda</taxon>
        <taxon>Cyclophyllidea</taxon>
        <taxon>Taeniidae</taxon>
        <taxon>Hydatigera</taxon>
    </lineage>
</organism>
<dbReference type="Pfam" id="PF00337">
    <property type="entry name" value="Gal-bind_lectin"/>
    <property type="match status" value="1"/>
</dbReference>
<feature type="compositionally biased region" description="Basic and acidic residues" evidence="2">
    <location>
        <begin position="634"/>
        <end position="648"/>
    </location>
</feature>
<keyword evidence="1" id="KW-0430">Lectin</keyword>
<dbReference type="InterPro" id="IPR001079">
    <property type="entry name" value="Galectin_CRD"/>
</dbReference>
<evidence type="ECO:0000313" key="5">
    <source>
        <dbReference type="Proteomes" id="UP000274429"/>
    </source>
</evidence>
<feature type="region of interest" description="Disordered" evidence="2">
    <location>
        <begin position="918"/>
        <end position="940"/>
    </location>
</feature>